<evidence type="ECO:0000256" key="1">
    <source>
        <dbReference type="ARBA" id="ARBA00022744"/>
    </source>
</evidence>
<dbReference type="Pfam" id="PF00038">
    <property type="entry name" value="Filament"/>
    <property type="match status" value="1"/>
</dbReference>
<feature type="coiled-coil region" evidence="5">
    <location>
        <begin position="104"/>
        <end position="138"/>
    </location>
</feature>
<dbReference type="Gene3D" id="1.20.5.500">
    <property type="entry name" value="Single helix bin"/>
    <property type="match status" value="1"/>
</dbReference>
<dbReference type="EMBL" id="AJ785786">
    <property type="protein sequence ID" value="CAH05042.1"/>
    <property type="molecule type" value="mRNA"/>
</dbReference>
<dbReference type="PROSITE" id="PS51842">
    <property type="entry name" value="IF_ROD_2"/>
    <property type="match status" value="1"/>
</dbReference>
<dbReference type="InterPro" id="IPR018039">
    <property type="entry name" value="IF_conserved"/>
</dbReference>
<dbReference type="GO" id="GO:0005882">
    <property type="term" value="C:intermediate filament"/>
    <property type="evidence" value="ECO:0007669"/>
    <property type="project" value="UniProtKB-KW"/>
</dbReference>
<dbReference type="SMART" id="SM01391">
    <property type="entry name" value="Filament"/>
    <property type="match status" value="1"/>
</dbReference>
<dbReference type="PROSITE" id="PS00226">
    <property type="entry name" value="IF_ROD_1"/>
    <property type="match status" value="1"/>
</dbReference>
<dbReference type="Gene3D" id="1.20.5.170">
    <property type="match status" value="1"/>
</dbReference>
<organism evidence="8">
    <name type="scientific">Protopterus aethiopicus</name>
    <name type="common">Marbled lungfish</name>
    <dbReference type="NCBI Taxonomy" id="7886"/>
    <lineage>
        <taxon>Eukaryota</taxon>
        <taxon>Metazoa</taxon>
        <taxon>Chordata</taxon>
        <taxon>Craniata</taxon>
        <taxon>Vertebrata</taxon>
        <taxon>Euteleostomi</taxon>
        <taxon>Dipnomorpha</taxon>
        <taxon>Ceratodontiformes</taxon>
        <taxon>Lepidosirenoidei</taxon>
        <taxon>Protopteridae</taxon>
        <taxon>Protopterus</taxon>
    </lineage>
</organism>
<dbReference type="FunFam" id="1.20.5.1160:FF:000002">
    <property type="entry name" value="Type I keratin 10"/>
    <property type="match status" value="1"/>
</dbReference>
<dbReference type="FunFam" id="1.20.5.170:FF:000002">
    <property type="entry name" value="Type I keratin KA11"/>
    <property type="match status" value="1"/>
</dbReference>
<sequence length="465" mass="52254">MSFNSFSITQGSRPQPPSTRGFSGYPLISELIPQSRRAHSMYGAPGSIRISTPSVPSGIVSSHSSTLSSALPSSSYGGNSYSSGISFSSGGSDLLLNTSGKEAMQNLNDRLASYLEKVRSLEYRNRELEQKIREWYEKQGSGKKAKDFSQYFKIIADLQNQIHDGNMENAKILLKIDNAKLAADDFKQKWEAEQVMRLNVEGDINGLRRILDEMTLARTDLEMQIDGQKEELAYLNKSHDEDMKAHRSQLGGQVNVEVDAAPGEDLTKKLEIIRQQYEQLAEKNRKEAEDWFLKASEELNKNVASSTEAIQTSKTEINELKRTIQGLEIELQSQLSMKGALEGQLADTEHRYSSTLMNLQNIINQKEAELSNIHADIERQANNYKILLDVKTRLENEIRTYRILLEGDEGKFQTSSHHPSVVTKQTETIVTPVVIKNTKTVIEEIIDGKVVSRKEYPGPPEKLTI</sequence>
<gene>
    <name evidence="8" type="primary">krt12</name>
</gene>
<dbReference type="InterPro" id="IPR002957">
    <property type="entry name" value="Keratin_I"/>
</dbReference>
<dbReference type="GO" id="GO:0030855">
    <property type="term" value="P:epithelial cell differentiation"/>
    <property type="evidence" value="ECO:0007669"/>
    <property type="project" value="TreeGrafter"/>
</dbReference>
<comment type="similarity">
    <text evidence="4">Belongs to the intermediate filament family.</text>
</comment>
<dbReference type="InterPro" id="IPR039008">
    <property type="entry name" value="IF_rod_dom"/>
</dbReference>
<feature type="coiled-coil region" evidence="5">
    <location>
        <begin position="263"/>
        <end position="397"/>
    </location>
</feature>
<dbReference type="PANTHER" id="PTHR23239">
    <property type="entry name" value="INTERMEDIATE FILAMENT"/>
    <property type="match status" value="1"/>
</dbReference>
<evidence type="ECO:0000256" key="3">
    <source>
        <dbReference type="ARBA" id="ARBA00023054"/>
    </source>
</evidence>
<dbReference type="PRINTS" id="PR01248">
    <property type="entry name" value="TYPE1KERATIN"/>
</dbReference>
<dbReference type="AlphaFoldDB" id="Q5K2P5"/>
<evidence type="ECO:0000256" key="6">
    <source>
        <dbReference type="SAM" id="MobiDB-lite"/>
    </source>
</evidence>
<dbReference type="GO" id="GO:0045109">
    <property type="term" value="P:intermediate filament organization"/>
    <property type="evidence" value="ECO:0007669"/>
    <property type="project" value="TreeGrafter"/>
</dbReference>
<reference evidence="8" key="1">
    <citation type="journal article" date="2004" name="Eur. J. Cell Biol.">
        <title>Evolution of tissue-specific keratins as deduced from novel cDNA sequences of the lungfish Protopterus aethiopicus.</title>
        <authorList>
            <person name="Schaffeld M."/>
            <person name="Bremer M."/>
            <person name="Hunzinger C."/>
            <person name="Markl J."/>
        </authorList>
    </citation>
    <scope>NUCLEOTIDE SEQUENCE</scope>
</reference>
<keyword evidence="3 5" id="KW-0175">Coiled coil</keyword>
<protein>
    <submittedName>
        <fullName evidence="8">Type I keratin 12</fullName>
    </submittedName>
</protein>
<evidence type="ECO:0000256" key="4">
    <source>
        <dbReference type="RuleBase" id="RU000685"/>
    </source>
</evidence>
<evidence type="ECO:0000256" key="5">
    <source>
        <dbReference type="SAM" id="Coils"/>
    </source>
</evidence>
<feature type="compositionally biased region" description="Polar residues" evidence="6">
    <location>
        <begin position="1"/>
        <end position="21"/>
    </location>
</feature>
<dbReference type="GO" id="GO:0005198">
    <property type="term" value="F:structural molecule activity"/>
    <property type="evidence" value="ECO:0007669"/>
    <property type="project" value="InterPro"/>
</dbReference>
<dbReference type="SUPFAM" id="SSF64593">
    <property type="entry name" value="Intermediate filament protein, coiled coil region"/>
    <property type="match status" value="2"/>
</dbReference>
<dbReference type="FunFam" id="1.20.5.500:FF:000001">
    <property type="entry name" value="Type II keratin 23"/>
    <property type="match status" value="1"/>
</dbReference>
<proteinExistence type="evidence at transcript level"/>
<feature type="region of interest" description="Disordered" evidence="6">
    <location>
        <begin position="1"/>
        <end position="25"/>
    </location>
</feature>
<dbReference type="Gene3D" id="1.20.5.1160">
    <property type="entry name" value="Vasodilator-stimulated phosphoprotein"/>
    <property type="match status" value="1"/>
</dbReference>
<evidence type="ECO:0000256" key="2">
    <source>
        <dbReference type="ARBA" id="ARBA00022754"/>
    </source>
</evidence>
<evidence type="ECO:0000259" key="7">
    <source>
        <dbReference type="PROSITE" id="PS51842"/>
    </source>
</evidence>
<dbReference type="PANTHER" id="PTHR23239:SF180">
    <property type="entry name" value="KERATIN, TYPE I CYTOSKELETAL 17"/>
    <property type="match status" value="1"/>
</dbReference>
<feature type="domain" description="IF rod" evidence="7">
    <location>
        <begin position="100"/>
        <end position="412"/>
    </location>
</feature>
<accession>Q5K2P5</accession>
<evidence type="ECO:0000313" key="8">
    <source>
        <dbReference type="EMBL" id="CAH05042.1"/>
    </source>
</evidence>
<keyword evidence="2 4" id="KW-0403">Intermediate filament</keyword>
<keyword evidence="1 8" id="KW-0416">Keratin</keyword>
<name>Q5K2P5_PROAT</name>
<reference evidence="8" key="2">
    <citation type="submission" date="2004-07" db="EMBL/GenBank/DDBJ databases">
        <title>Primary structure and evolution of intermediate filament proteins from the lungfish Protopterus aethiopicus.</title>
        <authorList>
            <person name="Bremer M."/>
        </authorList>
    </citation>
    <scope>NUCLEOTIDE SEQUENCE</scope>
</reference>